<evidence type="ECO:0000313" key="1">
    <source>
        <dbReference type="EMBL" id="KAA0146865.1"/>
    </source>
</evidence>
<name>A0A5A8C278_CAFRO</name>
<comment type="caution">
    <text evidence="1">The sequence shown here is derived from an EMBL/GenBank/DDBJ whole genome shotgun (WGS) entry which is preliminary data.</text>
</comment>
<dbReference type="Proteomes" id="UP000323011">
    <property type="component" value="Unassembled WGS sequence"/>
</dbReference>
<reference evidence="1 2" key="1">
    <citation type="submission" date="2019-07" db="EMBL/GenBank/DDBJ databases">
        <title>Genomes of Cafeteria roenbergensis.</title>
        <authorList>
            <person name="Fischer M.G."/>
            <person name="Hackl T."/>
            <person name="Roman M."/>
        </authorList>
    </citation>
    <scope>NUCLEOTIDE SEQUENCE [LARGE SCALE GENOMIC DNA]</scope>
    <source>
        <strain evidence="1 2">BVI</strain>
    </source>
</reference>
<gene>
    <name evidence="1" type="ORF">FNF29_07746</name>
</gene>
<keyword evidence="2" id="KW-1185">Reference proteome</keyword>
<sequence length="96" mass="11172">MAAGTASSRDEWKPYDLAWLQKKTARPAFSPSCVREVVRKIQEFARRRGFTPEEAWRWSKFERKPGIHADDKVRVRECQEHYARKQHAKSGASGLL</sequence>
<accession>A0A5A8C278</accession>
<proteinExistence type="predicted"/>
<dbReference type="EMBL" id="VLTN01000076">
    <property type="protein sequence ID" value="KAA0146865.1"/>
    <property type="molecule type" value="Genomic_DNA"/>
</dbReference>
<protein>
    <submittedName>
        <fullName evidence="1">Uncharacterized protein</fullName>
    </submittedName>
</protein>
<organism evidence="1 2">
    <name type="scientific">Cafeteria roenbergensis</name>
    <name type="common">Marine flagellate</name>
    <dbReference type="NCBI Taxonomy" id="33653"/>
    <lineage>
        <taxon>Eukaryota</taxon>
        <taxon>Sar</taxon>
        <taxon>Stramenopiles</taxon>
        <taxon>Bigyra</taxon>
        <taxon>Opalozoa</taxon>
        <taxon>Bicosoecida</taxon>
        <taxon>Cafeteriaceae</taxon>
        <taxon>Cafeteria</taxon>
    </lineage>
</organism>
<evidence type="ECO:0000313" key="2">
    <source>
        <dbReference type="Proteomes" id="UP000323011"/>
    </source>
</evidence>
<dbReference type="AlphaFoldDB" id="A0A5A8C278"/>